<dbReference type="CDD" id="cd06171">
    <property type="entry name" value="Sigma70_r4"/>
    <property type="match status" value="1"/>
</dbReference>
<evidence type="ECO:0000313" key="8">
    <source>
        <dbReference type="EMBL" id="GGD73279.1"/>
    </source>
</evidence>
<comment type="similarity">
    <text evidence="1">Belongs to the sigma-70 factor family. ECF subfamily.</text>
</comment>
<feature type="domain" description="RNA polymerase sigma-70 region 2" evidence="6">
    <location>
        <begin position="24"/>
        <end position="88"/>
    </location>
</feature>
<evidence type="ECO:0000256" key="4">
    <source>
        <dbReference type="ARBA" id="ARBA00023125"/>
    </source>
</evidence>
<keyword evidence="5" id="KW-0804">Transcription</keyword>
<keyword evidence="9" id="KW-1185">Reference proteome</keyword>
<organism evidence="8 9">
    <name type="scientific">Lacimicrobium alkaliphilum</name>
    <dbReference type="NCBI Taxonomy" id="1526571"/>
    <lineage>
        <taxon>Bacteria</taxon>
        <taxon>Pseudomonadati</taxon>
        <taxon>Pseudomonadota</taxon>
        <taxon>Gammaproteobacteria</taxon>
        <taxon>Alteromonadales</taxon>
        <taxon>Alteromonadaceae</taxon>
        <taxon>Lacimicrobium</taxon>
    </lineage>
</organism>
<feature type="domain" description="RNA polymerase sigma factor 70 region 4 type 2" evidence="7">
    <location>
        <begin position="108"/>
        <end position="160"/>
    </location>
</feature>
<dbReference type="InterPro" id="IPR007627">
    <property type="entry name" value="RNA_pol_sigma70_r2"/>
</dbReference>
<evidence type="ECO:0000256" key="2">
    <source>
        <dbReference type="ARBA" id="ARBA00023015"/>
    </source>
</evidence>
<keyword evidence="2" id="KW-0805">Transcription regulation</keyword>
<dbReference type="Gene3D" id="1.10.1740.10">
    <property type="match status" value="1"/>
</dbReference>
<dbReference type="PANTHER" id="PTHR43133:SF8">
    <property type="entry name" value="RNA POLYMERASE SIGMA FACTOR HI_1459-RELATED"/>
    <property type="match status" value="1"/>
</dbReference>
<comment type="caution">
    <text evidence="8">The sequence shown here is derived from an EMBL/GenBank/DDBJ whole genome shotgun (WGS) entry which is preliminary data.</text>
</comment>
<dbReference type="PANTHER" id="PTHR43133">
    <property type="entry name" value="RNA POLYMERASE ECF-TYPE SIGMA FACTO"/>
    <property type="match status" value="1"/>
</dbReference>
<evidence type="ECO:0000256" key="5">
    <source>
        <dbReference type="ARBA" id="ARBA00023163"/>
    </source>
</evidence>
<evidence type="ECO:0000259" key="6">
    <source>
        <dbReference type="Pfam" id="PF04542"/>
    </source>
</evidence>
<dbReference type="Pfam" id="PF08281">
    <property type="entry name" value="Sigma70_r4_2"/>
    <property type="match status" value="1"/>
</dbReference>
<protein>
    <submittedName>
        <fullName evidence="8">RNA polymerase sigma factor ECF family 11</fullName>
    </submittedName>
</protein>
<name>A0ABQ1RNZ1_9ALTE</name>
<dbReference type="SUPFAM" id="SSF88659">
    <property type="entry name" value="Sigma3 and sigma4 domains of RNA polymerase sigma factors"/>
    <property type="match status" value="1"/>
</dbReference>
<reference evidence="9" key="1">
    <citation type="journal article" date="2019" name="Int. J. Syst. Evol. Microbiol.">
        <title>The Global Catalogue of Microorganisms (GCM) 10K type strain sequencing project: providing services to taxonomists for standard genome sequencing and annotation.</title>
        <authorList>
            <consortium name="The Broad Institute Genomics Platform"/>
            <consortium name="The Broad Institute Genome Sequencing Center for Infectious Disease"/>
            <person name="Wu L."/>
            <person name="Ma J."/>
        </authorList>
    </citation>
    <scope>NUCLEOTIDE SEQUENCE [LARGE SCALE GENOMIC DNA]</scope>
    <source>
        <strain evidence="9">CGMCC 1.12923</strain>
    </source>
</reference>
<keyword evidence="4" id="KW-0238">DNA-binding</keyword>
<dbReference type="InterPro" id="IPR013325">
    <property type="entry name" value="RNA_pol_sigma_r2"/>
</dbReference>
<dbReference type="InterPro" id="IPR013324">
    <property type="entry name" value="RNA_pol_sigma_r3/r4-like"/>
</dbReference>
<dbReference type="EMBL" id="BMGJ01000014">
    <property type="protein sequence ID" value="GGD73279.1"/>
    <property type="molecule type" value="Genomic_DNA"/>
</dbReference>
<dbReference type="Pfam" id="PF04542">
    <property type="entry name" value="Sigma70_r2"/>
    <property type="match status" value="1"/>
</dbReference>
<evidence type="ECO:0000259" key="7">
    <source>
        <dbReference type="Pfam" id="PF08281"/>
    </source>
</evidence>
<dbReference type="RefSeq" id="WP_099035734.1">
    <property type="nucleotide sequence ID" value="NZ_BMGJ01000014.1"/>
</dbReference>
<evidence type="ECO:0000256" key="1">
    <source>
        <dbReference type="ARBA" id="ARBA00010641"/>
    </source>
</evidence>
<keyword evidence="3" id="KW-0731">Sigma factor</keyword>
<accession>A0ABQ1RNZ1</accession>
<dbReference type="InterPro" id="IPR036388">
    <property type="entry name" value="WH-like_DNA-bd_sf"/>
</dbReference>
<dbReference type="InterPro" id="IPR039425">
    <property type="entry name" value="RNA_pol_sigma-70-like"/>
</dbReference>
<dbReference type="Gene3D" id="1.10.10.10">
    <property type="entry name" value="Winged helix-like DNA-binding domain superfamily/Winged helix DNA-binding domain"/>
    <property type="match status" value="1"/>
</dbReference>
<dbReference type="SUPFAM" id="SSF88946">
    <property type="entry name" value="Sigma2 domain of RNA polymerase sigma factors"/>
    <property type="match status" value="1"/>
</dbReference>
<evidence type="ECO:0000256" key="3">
    <source>
        <dbReference type="ARBA" id="ARBA00023082"/>
    </source>
</evidence>
<dbReference type="NCBIfam" id="TIGR02937">
    <property type="entry name" value="sigma70-ECF"/>
    <property type="match status" value="1"/>
</dbReference>
<dbReference type="InterPro" id="IPR013249">
    <property type="entry name" value="RNA_pol_sigma70_r4_t2"/>
</dbReference>
<sequence>MEKAQIALWVVEAQQGDNASLDALYRHFQPLLFSYAYKSCHDNALAADAVHNAWLKVMHGLKKLQQPHAFRSWLYRAVRWQLVDQGRRVQHQSLDDDQLITTPGDPEMDLLRMVNQLPGGEREVIELFYLHELSIEEVSDILQLASGTIKSRLFCARQTLKQAYSGD</sequence>
<evidence type="ECO:0000313" key="9">
    <source>
        <dbReference type="Proteomes" id="UP000614272"/>
    </source>
</evidence>
<proteinExistence type="inferred from homology"/>
<gene>
    <name evidence="8" type="ORF">GCM10011357_30460</name>
</gene>
<dbReference type="InterPro" id="IPR014284">
    <property type="entry name" value="RNA_pol_sigma-70_dom"/>
</dbReference>
<dbReference type="Proteomes" id="UP000614272">
    <property type="component" value="Unassembled WGS sequence"/>
</dbReference>